<feature type="transmembrane region" description="Helical" evidence="1">
    <location>
        <begin position="223"/>
        <end position="244"/>
    </location>
</feature>
<comment type="caution">
    <text evidence="4">The sequence shown here is derived from an EMBL/GenBank/DDBJ whole genome shotgun (WGS) entry which is preliminary data.</text>
</comment>
<feature type="transmembrane region" description="Helical" evidence="1">
    <location>
        <begin position="840"/>
        <end position="860"/>
    </location>
</feature>
<dbReference type="GO" id="GO:0016020">
    <property type="term" value="C:membrane"/>
    <property type="evidence" value="ECO:0007669"/>
    <property type="project" value="InterPro"/>
</dbReference>
<dbReference type="GO" id="GO:0008381">
    <property type="term" value="F:mechanosensitive monoatomic ion channel activity"/>
    <property type="evidence" value="ECO:0007669"/>
    <property type="project" value="InterPro"/>
</dbReference>
<evidence type="ECO:0000259" key="3">
    <source>
        <dbReference type="Pfam" id="PF24874"/>
    </source>
</evidence>
<feature type="transmembrane region" description="Helical" evidence="1">
    <location>
        <begin position="794"/>
        <end position="820"/>
    </location>
</feature>
<feature type="transmembrane region" description="Helical" evidence="1">
    <location>
        <begin position="456"/>
        <end position="474"/>
    </location>
</feature>
<feature type="transmembrane region" description="Helical" evidence="1">
    <location>
        <begin position="424"/>
        <end position="444"/>
    </location>
</feature>
<dbReference type="GO" id="GO:0042391">
    <property type="term" value="P:regulation of membrane potential"/>
    <property type="evidence" value="ECO:0007669"/>
    <property type="project" value="TreeGrafter"/>
</dbReference>
<organism evidence="4 5">
    <name type="scientific">Cloeon dipterum</name>
    <dbReference type="NCBI Taxonomy" id="197152"/>
    <lineage>
        <taxon>Eukaryota</taxon>
        <taxon>Metazoa</taxon>
        <taxon>Ecdysozoa</taxon>
        <taxon>Arthropoda</taxon>
        <taxon>Hexapoda</taxon>
        <taxon>Insecta</taxon>
        <taxon>Pterygota</taxon>
        <taxon>Palaeoptera</taxon>
        <taxon>Ephemeroptera</taxon>
        <taxon>Pisciforma</taxon>
        <taxon>Baetidae</taxon>
        <taxon>Cloeon</taxon>
    </lineage>
</organism>
<dbReference type="GO" id="GO:0005261">
    <property type="term" value="F:monoatomic cation channel activity"/>
    <property type="evidence" value="ECO:0007669"/>
    <property type="project" value="TreeGrafter"/>
</dbReference>
<name>A0A8S1CK65_9INSE</name>
<feature type="transmembrane region" description="Helical" evidence="1">
    <location>
        <begin position="1012"/>
        <end position="1034"/>
    </location>
</feature>
<dbReference type="GO" id="GO:0050982">
    <property type="term" value="P:detection of mechanical stimulus"/>
    <property type="evidence" value="ECO:0007669"/>
    <property type="project" value="TreeGrafter"/>
</dbReference>
<dbReference type="InterPro" id="IPR056770">
    <property type="entry name" value="Piezo_THU9_anchor"/>
</dbReference>
<evidence type="ECO:0000313" key="4">
    <source>
        <dbReference type="EMBL" id="CAB3369834.1"/>
    </source>
</evidence>
<keyword evidence="1" id="KW-1133">Transmembrane helix</keyword>
<reference evidence="4 5" key="1">
    <citation type="submission" date="2020-04" db="EMBL/GenBank/DDBJ databases">
        <authorList>
            <person name="Alioto T."/>
            <person name="Alioto T."/>
            <person name="Gomez Garrido J."/>
        </authorList>
    </citation>
    <scope>NUCLEOTIDE SEQUENCE [LARGE SCALE GENOMIC DNA]</scope>
</reference>
<keyword evidence="1" id="KW-0472">Membrane</keyword>
<keyword evidence="1" id="KW-0812">Transmembrane</keyword>
<feature type="transmembrane region" description="Helical" evidence="1">
    <location>
        <begin position="748"/>
        <end position="769"/>
    </location>
</feature>
<evidence type="ECO:0000256" key="1">
    <source>
        <dbReference type="SAM" id="Phobius"/>
    </source>
</evidence>
<feature type="domain" description="Piezo non-specific cation channel cap" evidence="2">
    <location>
        <begin position="1074"/>
        <end position="1357"/>
    </location>
</feature>
<sequence>MRKTGFMMKASSKDSEAWTDFLKDERKAPPAKQPIRSKSIYNNLRSFASQHSKEDISKTLFRINWYLEMIVAITYANHHRAIALLSVAAFCCLHIYQMNIPLFALAIAAIFVGNSVQNVLLKIMGAYLGSAMIFLKFKPIFNNDDFKTNETEDVIDALARLNTTKTEIRTFGESQQILNSFLTLMLIFLSCAMQELDVVRANRMCVLFPTIQRRHADLGCREFCKYMINFVFYKFGVAICWFSIAMQLCIGINVLDVGLSIMLWLMVLPRSSMRKFWPFVRAQVGMYLVFKYIVEASEKPFHSTTEQSISLVRDMMQAFLPGSLQVVIIKKFITSFDMIWNYFVTLMISRQIWVLNGHWEKYGGKNTEQWRNFDDPEFKIEVDDFMQTQDTWLDVIKSFVLPNFPYLTLVFIIFTSIHNPNQFSVGYLIVACYIMAKGSFKLYLRSIYRVRRSFQFLLGFTLLTINIKFLVFSMENLSKEKLLQRSLFQAVTDTFYFDAIYVGLLLLVRRLIESNYFLQIKREYQARHYLENWGTFLQAKGAQMQIKKKTDYTAELKKHMESRLSSEHLQAAPLLRNAVMNRVVEIPKSVGAEQMPYGLTVWLWSTTLVFRFIEFGLSSRLKEVKEDRNTLKSNERREPTEEELDELWAQYEANNLYNILWKPRPVQLLQAFWTCLRAHSQYVSFVTIFYLQAFHYRSFYTLPLPLLVLYASTKYPRPSNLYWNGLTLVMFAIIVGKVGAPHDFGQEVIIRLGGSSAYLEAFLLVSIIWHKSILRNIGLWDAPMNLQRKCPRVAFVDVFSSIFVIQVASTLIVLGSFSSFAAETLDNDGTSAVDLDSDTIPIMFLVVVFLHLIGMALDRILYVSAAFRSRQVFHAIVYLTLHFWLFHFVPHLTNRRFGHNFLQKLYYFLQSIYLLLSAYQVRTRHSRCSAVSVLCQSFSPLNKQAFLIYSNIPFLEPVRRSIDFFFTKTLLSREEFVLIESIFDLVFRVKCERVNEFKYLTNRRTRTKIKTVVGLFAILAMLIFIAAPLIYYTLENEMTPHNPFKYLQLELSSPVLGLMYQQRVSTFYPINFLMYEKMKNHYATNRAAFTFLNKFKHDDVVVAKLPITSITRWTPAKSRREIVKILRNMTTLRPTIKWIVEREVEGDEDFNDHTTLLDRRHLLSLADIIEAGVATNAVPLPDLLTKFLYFHRTAPSVNIKSLMITKDKDPYVDDVYVWLNQIGKDHHLWMMASTCHNEEYQKHLSKLPYARGCRTQTLDIYLFSSRPPLFGFVKKFGGLIGMYVGVILSLWTYLAKIWQRNAFDMMFDEMVSPDKILQLCLDIYQCRITHQVELELVLGKKMLNIFTSSTEFEKWTKGVYGVDARASNFSIV</sequence>
<evidence type="ECO:0000259" key="2">
    <source>
        <dbReference type="Pfam" id="PF12166"/>
    </source>
</evidence>
<feature type="transmembrane region" description="Helical" evidence="1">
    <location>
        <begin position="82"/>
        <end position="112"/>
    </location>
</feature>
<evidence type="ECO:0000313" key="5">
    <source>
        <dbReference type="Proteomes" id="UP000494165"/>
    </source>
</evidence>
<dbReference type="Proteomes" id="UP000494165">
    <property type="component" value="Unassembled WGS sequence"/>
</dbReference>
<feature type="transmembrane region" description="Helical" evidence="1">
    <location>
        <begin position="721"/>
        <end position="742"/>
    </location>
</feature>
<evidence type="ECO:0008006" key="6">
    <source>
        <dbReference type="Google" id="ProtNLM"/>
    </source>
</evidence>
<feature type="transmembrane region" description="Helical" evidence="1">
    <location>
        <begin position="399"/>
        <end position="418"/>
    </location>
</feature>
<feature type="transmembrane region" description="Helical" evidence="1">
    <location>
        <begin position="1276"/>
        <end position="1295"/>
    </location>
</feature>
<feature type="transmembrane region" description="Helical" evidence="1">
    <location>
        <begin position="901"/>
        <end position="919"/>
    </location>
</feature>
<feature type="transmembrane region" description="Helical" evidence="1">
    <location>
        <begin position="494"/>
        <end position="512"/>
    </location>
</feature>
<proteinExistence type="predicted"/>
<dbReference type="Pfam" id="PF12166">
    <property type="entry name" value="Piezo_cap"/>
    <property type="match status" value="1"/>
</dbReference>
<feature type="transmembrane region" description="Helical" evidence="1">
    <location>
        <begin position="872"/>
        <end position="889"/>
    </location>
</feature>
<protein>
    <recommendedName>
        <fullName evidence="6">Piezo non-specific cation channel R-Ras-binding domain-containing protein</fullName>
    </recommendedName>
</protein>
<dbReference type="PANTHER" id="PTHR13167:SF25">
    <property type="entry name" value="PIEZO-TYPE MECHANOSENSITIVE ION CHANNEL COMPONENT"/>
    <property type="match status" value="1"/>
</dbReference>
<feature type="transmembrane region" description="Helical" evidence="1">
    <location>
        <begin position="250"/>
        <end position="268"/>
    </location>
</feature>
<accession>A0A8S1CK65</accession>
<dbReference type="InterPro" id="IPR031334">
    <property type="entry name" value="Piezo_cap_dom"/>
</dbReference>
<gene>
    <name evidence="4" type="ORF">CLODIP_2_CD14075</name>
</gene>
<dbReference type="EMBL" id="CADEPI010000048">
    <property type="protein sequence ID" value="CAB3369834.1"/>
    <property type="molecule type" value="Genomic_DNA"/>
</dbReference>
<keyword evidence="5" id="KW-1185">Reference proteome</keyword>
<dbReference type="GO" id="GO:0071260">
    <property type="term" value="P:cellular response to mechanical stimulus"/>
    <property type="evidence" value="ECO:0007669"/>
    <property type="project" value="TreeGrafter"/>
</dbReference>
<dbReference type="OrthoDB" id="10664092at2759"/>
<dbReference type="PANTHER" id="PTHR13167">
    <property type="entry name" value="PIEZO-TYPE MECHANOSENSITIVE ION CHANNEL COMPONENT"/>
    <property type="match status" value="1"/>
</dbReference>
<feature type="domain" description="Piezo THU9 and anchor" evidence="3">
    <location>
        <begin position="796"/>
        <end position="1032"/>
    </location>
</feature>
<dbReference type="InterPro" id="IPR027272">
    <property type="entry name" value="Piezo"/>
</dbReference>
<dbReference type="Pfam" id="PF24874">
    <property type="entry name" value="Piezo_THU9_anchor"/>
    <property type="match status" value="1"/>
</dbReference>